<protein>
    <submittedName>
        <fullName evidence="1">Uncharacterized protein</fullName>
    </submittedName>
</protein>
<reference evidence="1 2" key="1">
    <citation type="journal article" date="2014" name="Am. J. Bot.">
        <title>Genome assembly and annotation for red clover (Trifolium pratense; Fabaceae).</title>
        <authorList>
            <person name="Istvanek J."/>
            <person name="Jaros M."/>
            <person name="Krenek A."/>
            <person name="Repkova J."/>
        </authorList>
    </citation>
    <scope>NUCLEOTIDE SEQUENCE [LARGE SCALE GENOMIC DNA]</scope>
    <source>
        <strain evidence="2">cv. Tatra</strain>
        <tissue evidence="1">Young leaves</tissue>
    </source>
</reference>
<dbReference type="Proteomes" id="UP000236291">
    <property type="component" value="Unassembled WGS sequence"/>
</dbReference>
<evidence type="ECO:0000313" key="2">
    <source>
        <dbReference type="Proteomes" id="UP000236291"/>
    </source>
</evidence>
<name>A0A2K3KCV0_TRIPR</name>
<sequence>AALLRHGATFRACPDLLIVHPAPQRPFPAPQRHWQSGKLVQMILIVPWRDWQNEKLLKRLGLRPDAIYLRHGVTVRMEPLDFCTVIAPWRPKLRPGAI</sequence>
<organism evidence="1 2">
    <name type="scientific">Trifolium pratense</name>
    <name type="common">Red clover</name>
    <dbReference type="NCBI Taxonomy" id="57577"/>
    <lineage>
        <taxon>Eukaryota</taxon>
        <taxon>Viridiplantae</taxon>
        <taxon>Streptophyta</taxon>
        <taxon>Embryophyta</taxon>
        <taxon>Tracheophyta</taxon>
        <taxon>Spermatophyta</taxon>
        <taxon>Magnoliopsida</taxon>
        <taxon>eudicotyledons</taxon>
        <taxon>Gunneridae</taxon>
        <taxon>Pentapetalae</taxon>
        <taxon>rosids</taxon>
        <taxon>fabids</taxon>
        <taxon>Fabales</taxon>
        <taxon>Fabaceae</taxon>
        <taxon>Papilionoideae</taxon>
        <taxon>50 kb inversion clade</taxon>
        <taxon>NPAAA clade</taxon>
        <taxon>Hologalegina</taxon>
        <taxon>IRL clade</taxon>
        <taxon>Trifolieae</taxon>
        <taxon>Trifolium</taxon>
    </lineage>
</organism>
<gene>
    <name evidence="1" type="ORF">L195_g061953</name>
</gene>
<dbReference type="EMBL" id="ASHM01161878">
    <property type="protein sequence ID" value="PNX64102.1"/>
    <property type="molecule type" value="Genomic_DNA"/>
</dbReference>
<evidence type="ECO:0000313" key="1">
    <source>
        <dbReference type="EMBL" id="PNX64102.1"/>
    </source>
</evidence>
<comment type="caution">
    <text evidence="1">The sequence shown here is derived from an EMBL/GenBank/DDBJ whole genome shotgun (WGS) entry which is preliminary data.</text>
</comment>
<dbReference type="AlphaFoldDB" id="A0A2K3KCV0"/>
<feature type="non-terminal residue" evidence="1">
    <location>
        <position position="1"/>
    </location>
</feature>
<accession>A0A2K3KCV0</accession>
<reference evidence="1 2" key="2">
    <citation type="journal article" date="2017" name="Front. Plant Sci.">
        <title>Gene Classification and Mining of Molecular Markers Useful in Red Clover (Trifolium pratense) Breeding.</title>
        <authorList>
            <person name="Istvanek J."/>
            <person name="Dluhosova J."/>
            <person name="Dluhos P."/>
            <person name="Patkova L."/>
            <person name="Nedelnik J."/>
            <person name="Repkova J."/>
        </authorList>
    </citation>
    <scope>NUCLEOTIDE SEQUENCE [LARGE SCALE GENOMIC DNA]</scope>
    <source>
        <strain evidence="2">cv. Tatra</strain>
        <tissue evidence="1">Young leaves</tissue>
    </source>
</reference>
<proteinExistence type="predicted"/>